<protein>
    <recommendedName>
        <fullName evidence="1">DUF6598 domain-containing protein</fullName>
    </recommendedName>
</protein>
<dbReference type="InterPro" id="IPR046533">
    <property type="entry name" value="DUF6598"/>
</dbReference>
<accession>A0A921UD25</accession>
<organism evidence="2 3">
    <name type="scientific">Sorghum bicolor</name>
    <name type="common">Sorghum</name>
    <name type="synonym">Sorghum vulgare</name>
    <dbReference type="NCBI Taxonomy" id="4558"/>
    <lineage>
        <taxon>Eukaryota</taxon>
        <taxon>Viridiplantae</taxon>
        <taxon>Streptophyta</taxon>
        <taxon>Embryophyta</taxon>
        <taxon>Tracheophyta</taxon>
        <taxon>Spermatophyta</taxon>
        <taxon>Magnoliopsida</taxon>
        <taxon>Liliopsida</taxon>
        <taxon>Poales</taxon>
        <taxon>Poaceae</taxon>
        <taxon>PACMAD clade</taxon>
        <taxon>Panicoideae</taxon>
        <taxon>Andropogonodae</taxon>
        <taxon>Andropogoneae</taxon>
        <taxon>Sorghinae</taxon>
        <taxon>Sorghum</taxon>
    </lineage>
</organism>
<dbReference type="KEGG" id="sbi:8066801"/>
<name>A0A921UD25_SORBI</name>
<reference evidence="2" key="2">
    <citation type="submission" date="2020-10" db="EMBL/GenBank/DDBJ databases">
        <authorList>
            <person name="Cooper E.A."/>
            <person name="Brenton Z.W."/>
            <person name="Flinn B.S."/>
            <person name="Jenkins J."/>
            <person name="Shu S."/>
            <person name="Flowers D."/>
            <person name="Luo F."/>
            <person name="Wang Y."/>
            <person name="Xia P."/>
            <person name="Barry K."/>
            <person name="Daum C."/>
            <person name="Lipzen A."/>
            <person name="Yoshinaga Y."/>
            <person name="Schmutz J."/>
            <person name="Saski C."/>
            <person name="Vermerris W."/>
            <person name="Kresovich S."/>
        </authorList>
    </citation>
    <scope>NUCLEOTIDE SEQUENCE</scope>
</reference>
<reference evidence="2" key="1">
    <citation type="journal article" date="2019" name="BMC Genomics">
        <title>A new reference genome for Sorghum bicolor reveals high levels of sequence similarity between sweet and grain genotypes: implications for the genetics of sugar metabolism.</title>
        <authorList>
            <person name="Cooper E.A."/>
            <person name="Brenton Z.W."/>
            <person name="Flinn B.S."/>
            <person name="Jenkins J."/>
            <person name="Shu S."/>
            <person name="Flowers D."/>
            <person name="Luo F."/>
            <person name="Wang Y."/>
            <person name="Xia P."/>
            <person name="Barry K."/>
            <person name="Daum C."/>
            <person name="Lipzen A."/>
            <person name="Yoshinaga Y."/>
            <person name="Schmutz J."/>
            <person name="Saski C."/>
            <person name="Vermerris W."/>
            <person name="Kresovich S."/>
        </authorList>
    </citation>
    <scope>NUCLEOTIDE SEQUENCE</scope>
</reference>
<dbReference type="Proteomes" id="UP000807115">
    <property type="component" value="Chromosome 6"/>
</dbReference>
<proteinExistence type="predicted"/>
<gene>
    <name evidence="2" type="ORF">BDA96_06G241000</name>
</gene>
<dbReference type="PANTHER" id="PTHR33065">
    <property type="entry name" value="OS07G0486400 PROTEIN"/>
    <property type="match status" value="1"/>
</dbReference>
<dbReference type="OMA" id="ILSCEME"/>
<dbReference type="EMBL" id="CM027685">
    <property type="protein sequence ID" value="KAG0527532.1"/>
    <property type="molecule type" value="Genomic_DNA"/>
</dbReference>
<evidence type="ECO:0000313" key="3">
    <source>
        <dbReference type="Proteomes" id="UP000807115"/>
    </source>
</evidence>
<comment type="caution">
    <text evidence="2">The sequence shown here is derived from an EMBL/GenBank/DDBJ whole genome shotgun (WGS) entry which is preliminary data.</text>
</comment>
<evidence type="ECO:0000259" key="1">
    <source>
        <dbReference type="Pfam" id="PF20241"/>
    </source>
</evidence>
<evidence type="ECO:0000313" key="2">
    <source>
        <dbReference type="EMBL" id="KAG0527532.1"/>
    </source>
</evidence>
<dbReference type="OrthoDB" id="586448at2759"/>
<dbReference type="PANTHER" id="PTHR33065:SF177">
    <property type="entry name" value="OS08G0141000 PROTEIN"/>
    <property type="match status" value="1"/>
</dbReference>
<dbReference type="Gramene" id="EES12881">
    <property type="protein sequence ID" value="EES12881"/>
    <property type="gene ID" value="SORBI_3006G219900"/>
</dbReference>
<dbReference type="AlphaFoldDB" id="A0A921UD25"/>
<feature type="domain" description="DUF6598" evidence="1">
    <location>
        <begin position="109"/>
        <end position="340"/>
    </location>
</feature>
<dbReference type="Pfam" id="PF20241">
    <property type="entry name" value="DUF6598"/>
    <property type="match status" value="1"/>
</dbReference>
<sequence>MEIGMGSMRAAPKKLRTKAEVRVRTVPEVEGWESLSHKRWLAQGGLREEEEVEEVGEIDDYFGVEASEFRDTWNQRYSSYCGSFEDTTKILNKRFTFEKPHRCGGPQDTLQVFSLKIAKLRVGLQWPLQVFGMVAIRDCIDQNRNIIFDRPRHHCQIITREDPYLKLTGPTRAVVVLDPATFEVDLKVKGTTESEDQWLSFLAVDYHHFPLLNSHLFGREYASKLSELQFHLGSIISSVEATIDVQITSGSWPHGLRAQFTAGTASIPGAKVILLDSGDEGPLVGDGSIKLSRCVASVEVGGELNVCVKAFLGDEIVVNKVKVFKPKTAGVSEDSLVVDFNREISMAKTKTAGEGDISPGVGLNHGLGCCKFGFIISWSVISYFR</sequence>